<dbReference type="InterPro" id="IPR024709">
    <property type="entry name" value="FucosylTrfase_pln"/>
</dbReference>
<reference evidence="16" key="1">
    <citation type="submission" date="2022-05" db="EMBL/GenBank/DDBJ databases">
        <title>The Musa troglodytarum L. genome provides insights into the mechanism of non-climacteric behaviour and enrichment of carotenoids.</title>
        <authorList>
            <person name="Wang J."/>
        </authorList>
    </citation>
    <scope>NUCLEOTIDE SEQUENCE</scope>
    <source>
        <tissue evidence="16">Leaf</tissue>
    </source>
</reference>
<evidence type="ECO:0000256" key="12">
    <source>
        <dbReference type="ARBA" id="ARBA00023277"/>
    </source>
</evidence>
<evidence type="ECO:0000313" key="17">
    <source>
        <dbReference type="Proteomes" id="UP001055439"/>
    </source>
</evidence>
<evidence type="ECO:0000256" key="13">
    <source>
        <dbReference type="ARBA" id="ARBA00030350"/>
    </source>
</evidence>
<proteinExistence type="inferred from homology"/>
<keyword evidence="7" id="KW-0735">Signal-anchor</keyword>
<dbReference type="GO" id="GO:0016020">
    <property type="term" value="C:membrane"/>
    <property type="evidence" value="ECO:0007669"/>
    <property type="project" value="UniProtKB-SubCell"/>
</dbReference>
<dbReference type="OrthoDB" id="2015856at2759"/>
<evidence type="ECO:0000256" key="8">
    <source>
        <dbReference type="ARBA" id="ARBA00022989"/>
    </source>
</evidence>
<evidence type="ECO:0000256" key="9">
    <source>
        <dbReference type="ARBA" id="ARBA00023136"/>
    </source>
</evidence>
<feature type="compositionally biased region" description="Basic and acidic residues" evidence="14">
    <location>
        <begin position="27"/>
        <end position="39"/>
    </location>
</feature>
<evidence type="ECO:0000256" key="7">
    <source>
        <dbReference type="ARBA" id="ARBA00022968"/>
    </source>
</evidence>
<keyword evidence="9 15" id="KW-0472">Membrane</keyword>
<evidence type="ECO:0000256" key="10">
    <source>
        <dbReference type="ARBA" id="ARBA00023180"/>
    </source>
</evidence>
<feature type="transmembrane region" description="Helical" evidence="15">
    <location>
        <begin position="97"/>
        <end position="116"/>
    </location>
</feature>
<organism evidence="16 17">
    <name type="scientific">Musa troglodytarum</name>
    <name type="common">fe'i banana</name>
    <dbReference type="NCBI Taxonomy" id="320322"/>
    <lineage>
        <taxon>Eukaryota</taxon>
        <taxon>Viridiplantae</taxon>
        <taxon>Streptophyta</taxon>
        <taxon>Embryophyta</taxon>
        <taxon>Tracheophyta</taxon>
        <taxon>Spermatophyta</taxon>
        <taxon>Magnoliopsida</taxon>
        <taxon>Liliopsida</taxon>
        <taxon>Zingiberales</taxon>
        <taxon>Musaceae</taxon>
        <taxon>Musa</taxon>
    </lineage>
</organism>
<evidence type="ECO:0000256" key="4">
    <source>
        <dbReference type="ARBA" id="ARBA00022676"/>
    </source>
</evidence>
<sequence>MVMIAAGAIPSSATANSPIVSGPTRRRLPEFTDPERTVADDEDGKDADAHDHDHDHDHAPAAGAIGAPKRTVSRRLLVRHGKGGGGRWGSKNAWMRLLPLVLLLVLAATALHASVFPERKDVVLQIGNVRDEWSSWTLENTSRIKRRPNPPIPEIWMNPNNNGYEQCISRPKGDCQTCNATAGYLIVHANGGLNQMRMGISDMVAIAKLMNATLVVPLLDHKSFWTDPSEFKDIFDVKHFKEALKGDIVVVDSLPRHHAKIRPLQRAPISWSKVKFPLPGRGILRLPSSTERRFLVLQVSYFRSFGNILSRRKVVEFTHTDSRLANNGLPPSIQRLRCRAYEALRYTRDIERIGGRLVDRLRNGSNHFIALHLRQALNGDMLSFTGCSHNLSAVEAEELRAMRYSVRHWKEKDIDSREKRVQGGCPMTPREAAMFLKAMGYPSATSIYIVAGEIYGANSMGALKAEYPNIHTHRSLASAEELAPLHKYQNRLAALDYIVALRSDVFVYTYDGNMAKAVQGHRRFEGFRKTINPDRQRLVKLMDQLDAGGISWGKFQQRVRRDHADRLGGPYERKVHRTRRHEECFYANPLPGCLCTKQYKSR</sequence>
<evidence type="ECO:0000256" key="6">
    <source>
        <dbReference type="ARBA" id="ARBA00022692"/>
    </source>
</evidence>
<dbReference type="FunFam" id="3.40.50.11350:FF:000011">
    <property type="entry name" value="O-fucosyltransferase 28"/>
    <property type="match status" value="1"/>
</dbReference>
<name>A0A9E7EJX2_9LILI</name>
<gene>
    <name evidence="16" type="ORF">MUK42_02477</name>
</gene>
<evidence type="ECO:0000313" key="16">
    <source>
        <dbReference type="EMBL" id="URD78172.1"/>
    </source>
</evidence>
<feature type="region of interest" description="Disordered" evidence="14">
    <location>
        <begin position="13"/>
        <end position="66"/>
    </location>
</feature>
<dbReference type="AlphaFoldDB" id="A0A9E7EJX2"/>
<evidence type="ECO:0000256" key="3">
    <source>
        <dbReference type="ARBA" id="ARBA00007737"/>
    </source>
</evidence>
<keyword evidence="12" id="KW-0119">Carbohydrate metabolism</keyword>
<dbReference type="GO" id="GO:0006004">
    <property type="term" value="P:fucose metabolic process"/>
    <property type="evidence" value="ECO:0007669"/>
    <property type="project" value="UniProtKB-KW"/>
</dbReference>
<accession>A0A9E7EJX2</accession>
<dbReference type="EMBL" id="CP097503">
    <property type="protein sequence ID" value="URD78172.1"/>
    <property type="molecule type" value="Genomic_DNA"/>
</dbReference>
<evidence type="ECO:0000256" key="15">
    <source>
        <dbReference type="SAM" id="Phobius"/>
    </source>
</evidence>
<comment type="similarity">
    <text evidence="3">Belongs to the glycosyltransferase GT106 family.</text>
</comment>
<dbReference type="GO" id="GO:0016757">
    <property type="term" value="F:glycosyltransferase activity"/>
    <property type="evidence" value="ECO:0007669"/>
    <property type="project" value="UniProtKB-KW"/>
</dbReference>
<dbReference type="GO" id="GO:0005737">
    <property type="term" value="C:cytoplasm"/>
    <property type="evidence" value="ECO:0007669"/>
    <property type="project" value="TreeGrafter"/>
</dbReference>
<keyword evidence="10" id="KW-0325">Glycoprotein</keyword>
<keyword evidence="8 15" id="KW-1133">Transmembrane helix</keyword>
<comment type="subcellular location">
    <subcellularLocation>
        <location evidence="1">Membrane</location>
        <topology evidence="1">Single-pass type II membrane protein</topology>
    </subcellularLocation>
</comment>
<evidence type="ECO:0000256" key="14">
    <source>
        <dbReference type="SAM" id="MobiDB-lite"/>
    </source>
</evidence>
<keyword evidence="5" id="KW-0808">Transferase</keyword>
<dbReference type="PANTHER" id="PTHR31741">
    <property type="entry name" value="OS02G0726500 PROTEIN-RELATED"/>
    <property type="match status" value="1"/>
</dbReference>
<feature type="compositionally biased region" description="Basic and acidic residues" evidence="14">
    <location>
        <begin position="46"/>
        <end position="59"/>
    </location>
</feature>
<dbReference type="InterPro" id="IPR019378">
    <property type="entry name" value="GDP-Fuc_O-FucTrfase"/>
</dbReference>
<evidence type="ECO:0000256" key="5">
    <source>
        <dbReference type="ARBA" id="ARBA00022679"/>
    </source>
</evidence>
<keyword evidence="4" id="KW-0328">Glycosyltransferase</keyword>
<keyword evidence="11" id="KW-0294">Fucose metabolism</keyword>
<dbReference type="CDD" id="cd11299">
    <property type="entry name" value="O-FucT_plant"/>
    <property type="match status" value="1"/>
</dbReference>
<evidence type="ECO:0000256" key="2">
    <source>
        <dbReference type="ARBA" id="ARBA00004881"/>
    </source>
</evidence>
<protein>
    <recommendedName>
        <fullName evidence="13">O-fucosyltransferase family protein</fullName>
    </recommendedName>
</protein>
<keyword evidence="17" id="KW-1185">Reference proteome</keyword>
<evidence type="ECO:0000256" key="11">
    <source>
        <dbReference type="ARBA" id="ARBA00023253"/>
    </source>
</evidence>
<evidence type="ECO:0000256" key="1">
    <source>
        <dbReference type="ARBA" id="ARBA00004606"/>
    </source>
</evidence>
<keyword evidence="6 15" id="KW-0812">Transmembrane</keyword>
<comment type="pathway">
    <text evidence="2">Glycan metabolism.</text>
</comment>
<dbReference type="Pfam" id="PF10250">
    <property type="entry name" value="O-FucT"/>
    <property type="match status" value="1"/>
</dbReference>
<dbReference type="PANTHER" id="PTHR31741:SF4">
    <property type="entry name" value="O-FUCOSYLTRANSFERASE 28"/>
    <property type="match status" value="1"/>
</dbReference>
<dbReference type="Proteomes" id="UP001055439">
    <property type="component" value="Chromosome 10"/>
</dbReference>